<name>A0ABQ8UXB4_9EUKA</name>
<evidence type="ECO:0000256" key="1">
    <source>
        <dbReference type="SAM" id="MobiDB-lite"/>
    </source>
</evidence>
<keyword evidence="3" id="KW-1185">Reference proteome</keyword>
<protein>
    <submittedName>
        <fullName evidence="2">Uncharacterized protein</fullName>
    </submittedName>
</protein>
<feature type="region of interest" description="Disordered" evidence="1">
    <location>
        <begin position="390"/>
        <end position="423"/>
    </location>
</feature>
<evidence type="ECO:0000313" key="3">
    <source>
        <dbReference type="Proteomes" id="UP001141327"/>
    </source>
</evidence>
<dbReference type="Proteomes" id="UP001141327">
    <property type="component" value="Unassembled WGS sequence"/>
</dbReference>
<evidence type="ECO:0000313" key="2">
    <source>
        <dbReference type="EMBL" id="KAJ4462407.1"/>
    </source>
</evidence>
<sequence>MLVKQFRDVCVRHSITWDILKATSCLKCASLVHLTIPSLERDFDAPLHLLDPTQLAEFLTEKYMRRIKDPLFQDYVRLKTIDREHAVRLASLRDALTQANTAFWDWQRSLPPPDQLGTLEDALGGAIHALVKSREKLAAGISKADSATSGTIPKLMADLVQRQTQHDALLTRVMQSRERPEYIALQRALADLGQFEGGVGRAKQATKLDAARSAVGRDCSVHGDSFEMACRGVVRRFAWEATRAILLGDCGSHPPEIPTNFSGYDPKLPSAGPWPSLPLLRETYPELFPADGPCPPFRLRLFRGVEFAGVATPPGLTAEFDWVVVMELEAGVVGSEAAQQRGGWSAGRRPAIVLRHFECKTRAELALAQIAKLYGAIGFFAAPAASAPAAPAAAPGAATPDTSPTSSPAAPPAHSGRATPAFAGVKFTPGPKEDIAGGVSSTAAITGVPSTTTGTMGTEMAAIAGVPSTAPDPVYFHPRSFLGVFRHFFAGGAVYLSRPGTFHMLPFGTVEALLKRVVKECDDVHNPVASLRPADSPSPLLGSLLSDVRTVFEDPQSTAGWQMTQRLARGGAFWFVADLLCPGMLAGEAAASTPPKSDAASEAASERAAAAAPEAASEPVGDEGTTPTRP</sequence>
<dbReference type="EMBL" id="JAPMOS010000003">
    <property type="protein sequence ID" value="KAJ4462407.1"/>
    <property type="molecule type" value="Genomic_DNA"/>
</dbReference>
<gene>
    <name evidence="2" type="ORF">PAPYR_1039</name>
</gene>
<reference evidence="2" key="1">
    <citation type="journal article" date="2022" name="bioRxiv">
        <title>Genomics of Preaxostyla Flagellates Illuminates Evolutionary Transitions and the Path Towards Mitochondrial Loss.</title>
        <authorList>
            <person name="Novak L.V.F."/>
            <person name="Treitli S.C."/>
            <person name="Pyrih J."/>
            <person name="Halakuc P."/>
            <person name="Pipaliya S.V."/>
            <person name="Vacek V."/>
            <person name="Brzon O."/>
            <person name="Soukal P."/>
            <person name="Eme L."/>
            <person name="Dacks J.B."/>
            <person name="Karnkowska A."/>
            <person name="Elias M."/>
            <person name="Hampl V."/>
        </authorList>
    </citation>
    <scope>NUCLEOTIDE SEQUENCE</scope>
    <source>
        <strain evidence="2">RCP-MX</strain>
    </source>
</reference>
<proteinExistence type="predicted"/>
<feature type="region of interest" description="Disordered" evidence="1">
    <location>
        <begin position="589"/>
        <end position="630"/>
    </location>
</feature>
<feature type="compositionally biased region" description="Low complexity" evidence="1">
    <location>
        <begin position="390"/>
        <end position="408"/>
    </location>
</feature>
<feature type="compositionally biased region" description="Low complexity" evidence="1">
    <location>
        <begin position="594"/>
        <end position="619"/>
    </location>
</feature>
<comment type="caution">
    <text evidence="2">The sequence shown here is derived from an EMBL/GenBank/DDBJ whole genome shotgun (WGS) entry which is preliminary data.</text>
</comment>
<accession>A0ABQ8UXB4</accession>
<organism evidence="2 3">
    <name type="scientific">Paratrimastix pyriformis</name>
    <dbReference type="NCBI Taxonomy" id="342808"/>
    <lineage>
        <taxon>Eukaryota</taxon>
        <taxon>Metamonada</taxon>
        <taxon>Preaxostyla</taxon>
        <taxon>Paratrimastigidae</taxon>
        <taxon>Paratrimastix</taxon>
    </lineage>
</organism>